<accession>A0A6L6GTQ9</accession>
<dbReference type="Proteomes" id="UP000480164">
    <property type="component" value="Unassembled WGS sequence"/>
</dbReference>
<dbReference type="InterPro" id="IPR019635">
    <property type="entry name" value="DUF2500"/>
</dbReference>
<evidence type="ECO:0000313" key="3">
    <source>
        <dbReference type="Proteomes" id="UP000424752"/>
    </source>
</evidence>
<name>A0A6I6EMV8_9GAMM</name>
<accession>A0A6I6EMV8</accession>
<protein>
    <submittedName>
        <fullName evidence="2">DUF2500 family protein</fullName>
    </submittedName>
</protein>
<sequence length="121" mass="13867">MKPPLIFFIVLAVIAILATRQFIKQRREVAVNDASPVRTLIVEVKSKREYLAPNRRSRQREHIPVEDMRYEAWFHPLNNAGDFKLELNAGDYHQMDKGSKGELKIKGTRFISFVPEGAASS</sequence>
<dbReference type="EMBL" id="WLZX01000012">
    <property type="protein sequence ID" value="MTD29086.1"/>
    <property type="molecule type" value="Genomic_DNA"/>
</dbReference>
<organism evidence="2 3">
    <name type="scientific">Erwinia sorbitola</name>
    <dbReference type="NCBI Taxonomy" id="2681984"/>
    <lineage>
        <taxon>Bacteria</taxon>
        <taxon>Pseudomonadati</taxon>
        <taxon>Pseudomonadota</taxon>
        <taxon>Gammaproteobacteria</taxon>
        <taxon>Enterobacterales</taxon>
        <taxon>Erwiniaceae</taxon>
        <taxon>Erwinia</taxon>
    </lineage>
</organism>
<evidence type="ECO:0000313" key="2">
    <source>
        <dbReference type="EMBL" id="QGU85932.1"/>
    </source>
</evidence>
<dbReference type="EMBL" id="CP046509">
    <property type="protein sequence ID" value="QGU85932.1"/>
    <property type="molecule type" value="Genomic_DNA"/>
</dbReference>
<dbReference type="Gene3D" id="2.40.50.660">
    <property type="match status" value="1"/>
</dbReference>
<proteinExistence type="predicted"/>
<dbReference type="RefSeq" id="WP_154754329.1">
    <property type="nucleotide sequence ID" value="NZ_CP046509.1"/>
</dbReference>
<dbReference type="Proteomes" id="UP000424752">
    <property type="component" value="Chromosome"/>
</dbReference>
<dbReference type="KEGG" id="erwi:GN242_01235"/>
<keyword evidence="4" id="KW-1185">Reference proteome</keyword>
<evidence type="ECO:0000313" key="1">
    <source>
        <dbReference type="EMBL" id="MTD29086.1"/>
    </source>
</evidence>
<dbReference type="Pfam" id="PF10694">
    <property type="entry name" value="DUF2500"/>
    <property type="match status" value="1"/>
</dbReference>
<gene>
    <name evidence="1" type="ORF">GK011_19310</name>
    <name evidence="2" type="ORF">GN242_01235</name>
</gene>
<reference evidence="1 4" key="1">
    <citation type="submission" date="2019-11" db="EMBL/GenBank/DDBJ databases">
        <title>Erwinia sp. nov., isolated from feces of birds in Tibet plateau of China.</title>
        <authorList>
            <person name="Ge Y."/>
        </authorList>
    </citation>
    <scope>NUCLEOTIDE SEQUENCE [LARGE SCALE GENOMIC DNA]</scope>
    <source>
        <strain evidence="1 4">J316</strain>
    </source>
</reference>
<dbReference type="AlphaFoldDB" id="A0A6I6EMV8"/>
<evidence type="ECO:0000313" key="4">
    <source>
        <dbReference type="Proteomes" id="UP000480164"/>
    </source>
</evidence>
<reference evidence="2 3" key="2">
    <citation type="submission" date="2019-12" db="EMBL/GenBank/DDBJ databases">
        <title>Erwinia sp. nov., isolated from droppings of birds in the Qinghai-Tiebt plateau of China.</title>
        <authorList>
            <person name="Ge Y."/>
        </authorList>
    </citation>
    <scope>NUCLEOTIDE SEQUENCE [LARGE SCALE GENOMIC DNA]</scope>
    <source>
        <strain evidence="2 3">J780</strain>
    </source>
</reference>